<protein>
    <submittedName>
        <fullName evidence="1">Uncharacterized protein</fullName>
    </submittedName>
</protein>
<dbReference type="Proteomes" id="UP001347796">
    <property type="component" value="Unassembled WGS sequence"/>
</dbReference>
<reference evidence="1 2" key="1">
    <citation type="submission" date="2024-01" db="EMBL/GenBank/DDBJ databases">
        <title>The genome of the rayed Mediterranean limpet Patella caerulea (Linnaeus, 1758).</title>
        <authorList>
            <person name="Anh-Thu Weber A."/>
            <person name="Halstead-Nussloch G."/>
        </authorList>
    </citation>
    <scope>NUCLEOTIDE SEQUENCE [LARGE SCALE GENOMIC DNA]</scope>
    <source>
        <strain evidence="1">AATW-2023a</strain>
        <tissue evidence="1">Whole specimen</tissue>
    </source>
</reference>
<evidence type="ECO:0000313" key="1">
    <source>
        <dbReference type="EMBL" id="KAK6181770.1"/>
    </source>
</evidence>
<evidence type="ECO:0000313" key="2">
    <source>
        <dbReference type="Proteomes" id="UP001347796"/>
    </source>
</evidence>
<keyword evidence="2" id="KW-1185">Reference proteome</keyword>
<dbReference type="PANTHER" id="PTHR46481">
    <property type="entry name" value="ZINC FINGER BED DOMAIN-CONTAINING PROTEIN 4"/>
    <property type="match status" value="1"/>
</dbReference>
<name>A0AAN8Q3F7_PATCE</name>
<dbReference type="PANTHER" id="PTHR46481:SF9">
    <property type="entry name" value="ZINC FINGER BED DOMAIN-CONTAINING PROTEIN 1-LIKE"/>
    <property type="match status" value="1"/>
</dbReference>
<gene>
    <name evidence="1" type="ORF">SNE40_009557</name>
</gene>
<accession>A0AAN8Q3F7</accession>
<proteinExistence type="predicted"/>
<dbReference type="InterPro" id="IPR012337">
    <property type="entry name" value="RNaseH-like_sf"/>
</dbReference>
<dbReference type="SUPFAM" id="SSF53098">
    <property type="entry name" value="Ribonuclease H-like"/>
    <property type="match status" value="1"/>
</dbReference>
<sequence length="196" mass="22405">MDRAIKVCKRVVSAFSYIWKKKRQLKKVQTDLDLPTHSLITSCDTRSGSTQKMITRFFEQENAIKQVLLLDRKGSSLQPSWQDLNVVEAVNKAVEPIIYFTDALSGENHVNISMMMPVLQLLNDDILAPKPDDVALTIEIKSKILNYLNDKYSDEKSTTRSLLDIASFLDPWFKNKFLYSAEDESTQIKISGELIE</sequence>
<dbReference type="AlphaFoldDB" id="A0AAN8Q3F7"/>
<dbReference type="InterPro" id="IPR052035">
    <property type="entry name" value="ZnF_BED_domain_contain"/>
</dbReference>
<organism evidence="1 2">
    <name type="scientific">Patella caerulea</name>
    <name type="common">Rayed Mediterranean limpet</name>
    <dbReference type="NCBI Taxonomy" id="87958"/>
    <lineage>
        <taxon>Eukaryota</taxon>
        <taxon>Metazoa</taxon>
        <taxon>Spiralia</taxon>
        <taxon>Lophotrochozoa</taxon>
        <taxon>Mollusca</taxon>
        <taxon>Gastropoda</taxon>
        <taxon>Patellogastropoda</taxon>
        <taxon>Patelloidea</taxon>
        <taxon>Patellidae</taxon>
        <taxon>Patella</taxon>
    </lineage>
</organism>
<comment type="caution">
    <text evidence="1">The sequence shown here is derived from an EMBL/GenBank/DDBJ whole genome shotgun (WGS) entry which is preliminary data.</text>
</comment>
<dbReference type="EMBL" id="JAZGQO010000007">
    <property type="protein sequence ID" value="KAK6181770.1"/>
    <property type="molecule type" value="Genomic_DNA"/>
</dbReference>